<sequence>MSAPRPTKLAQACAHAHGFGLVEVLLVLGVASAISVAAWLVFGPASVAADVKQTQMDFSETATAIDRSLGIVGGFSGLSTSLVRTDGLAAQRLRQGEALRNVWGGSVSFVANTVRRGNDSFLVETRDVPKAACAKLVAAMAGDPAVWDAQVNGESVYVGNKYDPATAAAACQTNGGDRMGFVYFSGLASGSSVAVSAIALPPAPVGVTPANPATPVTPVNGAPSVGNAAPGTPGVVTPGTPVAPPPAVPTTPPAPATPTTPQPTPAVLPPDTPPDVKACAVPPTQTQNVTCPAGQIGTVTQQRIGYCGAPTGPVYAADGTLVYESWGVAGYLPAVTTSNTCAPACIAPASSSVAITRNAPAESQNVGCPAGQTGEHLQQRSRVENGTRTTSWACPAATGSPVSSTSDSWSGTYTATSEWGTTSNTCATQGLVVTSGFVNLSVANAYGTVGNRTLTEATSWTYLAGQSSEWSSSWGPVRGNGSIEITYNGATATVAGGGNSSSTARPGSPTSFTASNQILSFNGKRVEFEFRGNASTDNGSVIRGSVAFYYRVLP</sequence>
<proteinExistence type="predicted"/>
<feature type="compositionally biased region" description="Low complexity" evidence="1">
    <location>
        <begin position="228"/>
        <end position="240"/>
    </location>
</feature>
<keyword evidence="2" id="KW-1133">Transmembrane helix</keyword>
<feature type="compositionally biased region" description="Pro residues" evidence="1">
    <location>
        <begin position="241"/>
        <end position="272"/>
    </location>
</feature>
<feature type="region of interest" description="Disordered" evidence="1">
    <location>
        <begin position="381"/>
        <end position="409"/>
    </location>
</feature>
<evidence type="ECO:0000256" key="2">
    <source>
        <dbReference type="SAM" id="Phobius"/>
    </source>
</evidence>
<evidence type="ECO:0000259" key="3">
    <source>
        <dbReference type="Pfam" id="PF08805"/>
    </source>
</evidence>
<keyword evidence="2" id="KW-0812">Transmembrane</keyword>
<name>A0AA40XVD8_STEMA</name>
<protein>
    <recommendedName>
        <fullName evidence="3">Type 4 secretion system PilS N-terminal domain-containing protein</fullName>
    </recommendedName>
</protein>
<keyword evidence="2" id="KW-0472">Membrane</keyword>
<dbReference type="Proteomes" id="UP000616785">
    <property type="component" value="Unassembled WGS sequence"/>
</dbReference>
<dbReference type="Gene3D" id="3.30.1690.10">
    <property type="entry name" value="TcpA-like pilin"/>
    <property type="match status" value="1"/>
</dbReference>
<dbReference type="InterPro" id="IPR014911">
    <property type="entry name" value="PilS_N"/>
</dbReference>
<comment type="caution">
    <text evidence="4">The sequence shown here is derived from an EMBL/GenBank/DDBJ whole genome shotgun (WGS) entry which is preliminary data.</text>
</comment>
<dbReference type="InterPro" id="IPR045584">
    <property type="entry name" value="Pilin-like"/>
</dbReference>
<feature type="region of interest" description="Disordered" evidence="1">
    <location>
        <begin position="223"/>
        <end position="272"/>
    </location>
</feature>
<accession>A0AA40XVD8</accession>
<feature type="transmembrane region" description="Helical" evidence="2">
    <location>
        <begin position="21"/>
        <end position="42"/>
    </location>
</feature>
<feature type="compositionally biased region" description="Polar residues" evidence="1">
    <location>
        <begin position="400"/>
        <end position="409"/>
    </location>
</feature>
<dbReference type="AlphaFoldDB" id="A0AA40XVD8"/>
<dbReference type="EMBL" id="JADUNO010000011">
    <property type="protein sequence ID" value="MBH1638924.1"/>
    <property type="molecule type" value="Genomic_DNA"/>
</dbReference>
<evidence type="ECO:0000313" key="4">
    <source>
        <dbReference type="EMBL" id="MBH1638924.1"/>
    </source>
</evidence>
<feature type="domain" description="Type 4 secretion system PilS N-terminal" evidence="3">
    <location>
        <begin position="80"/>
        <end position="177"/>
    </location>
</feature>
<dbReference type="Pfam" id="PF08805">
    <property type="entry name" value="PilS"/>
    <property type="match status" value="1"/>
</dbReference>
<evidence type="ECO:0000313" key="5">
    <source>
        <dbReference type="Proteomes" id="UP000616785"/>
    </source>
</evidence>
<gene>
    <name evidence="4" type="ORF">I5U57_05595</name>
</gene>
<evidence type="ECO:0000256" key="1">
    <source>
        <dbReference type="SAM" id="MobiDB-lite"/>
    </source>
</evidence>
<reference evidence="4" key="1">
    <citation type="submission" date="2020-11" db="EMBL/GenBank/DDBJ databases">
        <title>Enhanced detection system for hospital associated transmission using whole genome sequencing surveillance.</title>
        <authorList>
            <person name="Harrison L.H."/>
            <person name="Van Tyne D."/>
            <person name="Marsh J.W."/>
            <person name="Griffith M.P."/>
            <person name="Snyder D.J."/>
            <person name="Cooper V.S."/>
            <person name="Mustapha M."/>
        </authorList>
    </citation>
    <scope>NUCLEOTIDE SEQUENCE</scope>
    <source>
        <strain evidence="4">STEN00092</strain>
    </source>
</reference>
<dbReference type="SUPFAM" id="SSF54523">
    <property type="entry name" value="Pili subunits"/>
    <property type="match status" value="1"/>
</dbReference>
<organism evidence="4 5">
    <name type="scientific">Stenotrophomonas maltophilia</name>
    <name type="common">Pseudomonas maltophilia</name>
    <name type="synonym">Xanthomonas maltophilia</name>
    <dbReference type="NCBI Taxonomy" id="40324"/>
    <lineage>
        <taxon>Bacteria</taxon>
        <taxon>Pseudomonadati</taxon>
        <taxon>Pseudomonadota</taxon>
        <taxon>Gammaproteobacteria</taxon>
        <taxon>Lysobacterales</taxon>
        <taxon>Lysobacteraceae</taxon>
        <taxon>Stenotrophomonas</taxon>
        <taxon>Stenotrophomonas maltophilia group</taxon>
    </lineage>
</organism>